<dbReference type="AlphaFoldDB" id="A0A0L0NBZ3"/>
<name>A0A0L0NBZ3_TOLOC</name>
<evidence type="ECO:0000256" key="1">
    <source>
        <dbReference type="SAM" id="MobiDB-lite"/>
    </source>
</evidence>
<sequence>MPVAAWGTCPCTSRPLSKPRGVRTTGPEVFPLVPLPLTVGEAIVVSWALARRLQLRDVSTTGVVSVPPLGLDEIARHVVHGRRKHLIVDIAPEALQVGLHVAHAQVLPPRPLVNQARNLPEALGVAAAGAGGAGPAHDEHEAVDHLVQERGDEQAAVVARVAQDGRRQHDERLPTAEQRAAAQGRGADDVARVPLRLAARVAPVPGDAAGEAAAEEELVGGGEDAAQGGVVEGEGGGAGARRDERAEDALGLRVREAAAVGGEVRAHEGRGGEVGDDGVAAAAAAGEGVGRGVGAVAEGREGVVGGGGGGDGEAGL</sequence>
<dbReference type="OrthoDB" id="10262656at2759"/>
<feature type="region of interest" description="Disordered" evidence="1">
    <location>
        <begin position="220"/>
        <end position="243"/>
    </location>
</feature>
<evidence type="ECO:0000313" key="3">
    <source>
        <dbReference type="Proteomes" id="UP000036947"/>
    </source>
</evidence>
<dbReference type="EMBL" id="LFRF01000009">
    <property type="protein sequence ID" value="KND91290.1"/>
    <property type="molecule type" value="Genomic_DNA"/>
</dbReference>
<feature type="compositionally biased region" description="Basic and acidic residues" evidence="1">
    <location>
        <begin position="163"/>
        <end position="174"/>
    </location>
</feature>
<comment type="caution">
    <text evidence="2">The sequence shown here is derived from an EMBL/GenBank/DDBJ whole genome shotgun (WGS) entry which is preliminary data.</text>
</comment>
<protein>
    <submittedName>
        <fullName evidence="2">Uncharacterized protein</fullName>
    </submittedName>
</protein>
<feature type="compositionally biased region" description="Gly residues" evidence="1">
    <location>
        <begin position="230"/>
        <end position="239"/>
    </location>
</feature>
<feature type="compositionally biased region" description="Low complexity" evidence="1">
    <location>
        <begin position="176"/>
        <end position="185"/>
    </location>
</feature>
<feature type="non-terminal residue" evidence="2">
    <location>
        <position position="316"/>
    </location>
</feature>
<keyword evidence="3" id="KW-1185">Reference proteome</keyword>
<gene>
    <name evidence="2" type="ORF">TOPH_04079</name>
</gene>
<evidence type="ECO:0000313" key="2">
    <source>
        <dbReference type="EMBL" id="KND91290.1"/>
    </source>
</evidence>
<proteinExistence type="predicted"/>
<accession>A0A0L0NBZ3</accession>
<organism evidence="2 3">
    <name type="scientific">Tolypocladium ophioglossoides (strain CBS 100239)</name>
    <name type="common">Snaketongue truffleclub</name>
    <name type="synonym">Elaphocordyceps ophioglossoides</name>
    <dbReference type="NCBI Taxonomy" id="1163406"/>
    <lineage>
        <taxon>Eukaryota</taxon>
        <taxon>Fungi</taxon>
        <taxon>Dikarya</taxon>
        <taxon>Ascomycota</taxon>
        <taxon>Pezizomycotina</taxon>
        <taxon>Sordariomycetes</taxon>
        <taxon>Hypocreomycetidae</taxon>
        <taxon>Hypocreales</taxon>
        <taxon>Ophiocordycipitaceae</taxon>
        <taxon>Tolypocladium</taxon>
    </lineage>
</organism>
<dbReference type="Proteomes" id="UP000036947">
    <property type="component" value="Unassembled WGS sequence"/>
</dbReference>
<feature type="region of interest" description="Disordered" evidence="1">
    <location>
        <begin position="163"/>
        <end position="187"/>
    </location>
</feature>
<reference evidence="2 3" key="1">
    <citation type="journal article" date="2015" name="BMC Genomics">
        <title>The genome of the truffle-parasite Tolypocladium ophioglossoides and the evolution of antifungal peptaibiotics.</title>
        <authorList>
            <person name="Quandt C.A."/>
            <person name="Bushley K.E."/>
            <person name="Spatafora J.W."/>
        </authorList>
    </citation>
    <scope>NUCLEOTIDE SEQUENCE [LARGE SCALE GENOMIC DNA]</scope>
    <source>
        <strain evidence="2 3">CBS 100239</strain>
    </source>
</reference>